<dbReference type="EMBL" id="JAANER010000002">
    <property type="protein sequence ID" value="KAG9194821.1"/>
    <property type="molecule type" value="Genomic_DNA"/>
</dbReference>
<evidence type="ECO:0000256" key="1">
    <source>
        <dbReference type="SAM" id="MobiDB-lite"/>
    </source>
</evidence>
<name>A0AAD4II48_9PLEO</name>
<feature type="compositionally biased region" description="Basic and acidic residues" evidence="1">
    <location>
        <begin position="1"/>
        <end position="19"/>
    </location>
</feature>
<gene>
    <name evidence="2" type="ORF">G6011_04856</name>
</gene>
<feature type="compositionally biased region" description="Acidic residues" evidence="1">
    <location>
        <begin position="25"/>
        <end position="43"/>
    </location>
</feature>
<feature type="compositionally biased region" description="Basic and acidic residues" evidence="1">
    <location>
        <begin position="235"/>
        <end position="251"/>
    </location>
</feature>
<feature type="compositionally biased region" description="Basic and acidic residues" evidence="1">
    <location>
        <begin position="270"/>
        <end position="284"/>
    </location>
</feature>
<keyword evidence="3" id="KW-1185">Reference proteome</keyword>
<comment type="caution">
    <text evidence="2">The sequence shown here is derived from an EMBL/GenBank/DDBJ whole genome shotgun (WGS) entry which is preliminary data.</text>
</comment>
<feature type="compositionally biased region" description="Basic residues" evidence="1">
    <location>
        <begin position="50"/>
        <end position="64"/>
    </location>
</feature>
<dbReference type="AlphaFoldDB" id="A0AAD4II48"/>
<dbReference type="Proteomes" id="UP001199106">
    <property type="component" value="Unassembled WGS sequence"/>
</dbReference>
<feature type="compositionally biased region" description="Low complexity" evidence="1">
    <location>
        <begin position="134"/>
        <end position="148"/>
    </location>
</feature>
<evidence type="ECO:0000313" key="3">
    <source>
        <dbReference type="Proteomes" id="UP001199106"/>
    </source>
</evidence>
<feature type="compositionally biased region" description="Polar residues" evidence="1">
    <location>
        <begin position="331"/>
        <end position="346"/>
    </location>
</feature>
<feature type="region of interest" description="Disordered" evidence="1">
    <location>
        <begin position="1"/>
        <end position="360"/>
    </location>
</feature>
<proteinExistence type="predicted"/>
<protein>
    <submittedName>
        <fullName evidence="2">Uncharacterized protein</fullName>
    </submittedName>
</protein>
<organism evidence="2 3">
    <name type="scientific">Alternaria panax</name>
    <dbReference type="NCBI Taxonomy" id="48097"/>
    <lineage>
        <taxon>Eukaryota</taxon>
        <taxon>Fungi</taxon>
        <taxon>Dikarya</taxon>
        <taxon>Ascomycota</taxon>
        <taxon>Pezizomycotina</taxon>
        <taxon>Dothideomycetes</taxon>
        <taxon>Pleosporomycetidae</taxon>
        <taxon>Pleosporales</taxon>
        <taxon>Pleosporineae</taxon>
        <taxon>Pleosporaceae</taxon>
        <taxon>Alternaria</taxon>
        <taxon>Alternaria sect. Panax</taxon>
    </lineage>
</organism>
<reference evidence="2" key="1">
    <citation type="submission" date="2021-07" db="EMBL/GenBank/DDBJ databases">
        <title>Genome Resource of American Ginseng Black Spot Pathogen Alternaria panax.</title>
        <authorList>
            <person name="Qiu C."/>
            <person name="Wang W."/>
            <person name="Liu Z."/>
        </authorList>
    </citation>
    <scope>NUCLEOTIDE SEQUENCE</scope>
    <source>
        <strain evidence="2">BNCC115425</strain>
    </source>
</reference>
<sequence length="470" mass="51923">MTCTKEDVRDATQKSREDVPTESTEAVDFDSDSAENAEQDYDSGSDYGKPRKSKGKRMRGRQKTKSVEEARIVAALEARRKRKRLNHITPDSGEKDPKRHLFGPLGEWRDLSETASPTPSKAGRAANDTKEVNAATSSSSSSHSPASRRATRAKHAMQAENIPGRQPFQRRPSMHDSASPASRHGLIAKLKIGRPSVTTEKVPPETPGVDMRGKRKATRTRATMSQGETGAEEAADQKARTVEPHEQERQMRSSTRVTRQRPDGLAAIKAHSDAPKTPQLDKGRTTRHRQGAVASAIQLPEARQDAPTSTSEDDNPLDLPRTCSKPLPLSPHTSTPVAEPSNTLHVESTPGFAPYPPMSPRSLSPFTRGARIALENILADHQSDPLVDLIDLVEELDDTRPIVNDWEHVTVMKGGSWIYQVMRDVWEEAAGEVDDNDDEVREEDIDIEDVLEKVGEWVGKEMKRLGDGQE</sequence>
<accession>A0AAD4II48</accession>
<evidence type="ECO:0000313" key="2">
    <source>
        <dbReference type="EMBL" id="KAG9194821.1"/>
    </source>
</evidence>